<sequence length="190" mass="21782">MNPILKLNTLWTLHDGHQQFTPLLLLSCFLVCLTATTNLILTYSNSANAKNMALLSIYDDNSTQGLVNMEGIYADAINIDNQAMVDVALVKEQVKYEQLKFEEKLADLEFVLQQYQMMELQAFKFVIDMPKREQVTMVMLTHLKNMLAEFTALNPDISANWQVDPNNALKLIVQLNTKRQRHWGETGFII</sequence>
<keyword evidence="1" id="KW-0812">Transmembrane</keyword>
<dbReference type="Proteomes" id="UP000183794">
    <property type="component" value="Unassembled WGS sequence"/>
</dbReference>
<evidence type="ECO:0000313" key="2">
    <source>
        <dbReference type="EMBL" id="SGY90813.1"/>
    </source>
</evidence>
<evidence type="ECO:0000256" key="1">
    <source>
        <dbReference type="SAM" id="Phobius"/>
    </source>
</evidence>
<organism evidence="2 3">
    <name type="scientific">Moritella viscosa</name>
    <dbReference type="NCBI Taxonomy" id="80854"/>
    <lineage>
        <taxon>Bacteria</taxon>
        <taxon>Pseudomonadati</taxon>
        <taxon>Pseudomonadota</taxon>
        <taxon>Gammaproteobacteria</taxon>
        <taxon>Alteromonadales</taxon>
        <taxon>Moritellaceae</taxon>
        <taxon>Moritella</taxon>
    </lineage>
</organism>
<dbReference type="OrthoDB" id="6399481at2"/>
<name>A0A1L0DPD1_9GAMM</name>
<dbReference type="EMBL" id="FPLD01000037">
    <property type="protein sequence ID" value="SGY90813.1"/>
    <property type="molecule type" value="Genomic_DNA"/>
</dbReference>
<evidence type="ECO:0000313" key="3">
    <source>
        <dbReference type="Proteomes" id="UP000183794"/>
    </source>
</evidence>
<proteinExistence type="predicted"/>
<keyword evidence="2" id="KW-0378">Hydrolase</keyword>
<keyword evidence="1" id="KW-0472">Membrane</keyword>
<accession>A0A1L0DPD1</accession>
<gene>
    <name evidence="2" type="ORF">NVI5450_1160</name>
</gene>
<keyword evidence="1" id="KW-1133">Transmembrane helix</keyword>
<protein>
    <submittedName>
        <fullName evidence="2">GTP cyclohydrolase I</fullName>
    </submittedName>
</protein>
<feature type="transmembrane region" description="Helical" evidence="1">
    <location>
        <begin position="20"/>
        <end position="41"/>
    </location>
</feature>
<dbReference type="PROSITE" id="PS51257">
    <property type="entry name" value="PROKAR_LIPOPROTEIN"/>
    <property type="match status" value="1"/>
</dbReference>
<dbReference type="GO" id="GO:0016787">
    <property type="term" value="F:hydrolase activity"/>
    <property type="evidence" value="ECO:0007669"/>
    <property type="project" value="UniProtKB-KW"/>
</dbReference>
<dbReference type="AlphaFoldDB" id="A0A1L0DPD1"/>
<reference evidence="2 3" key="1">
    <citation type="submission" date="2016-11" db="EMBL/GenBank/DDBJ databases">
        <authorList>
            <person name="Jaros S."/>
            <person name="Januszkiewicz K."/>
            <person name="Wedrychowicz H."/>
        </authorList>
    </citation>
    <scope>NUCLEOTIDE SEQUENCE [LARGE SCALE GENOMIC DNA]</scope>
    <source>
        <strain evidence="2">NVI 5450</strain>
    </source>
</reference>
<dbReference type="RefSeq" id="WP_075497024.1">
    <property type="nucleotide sequence ID" value="NZ_CAWRBC010000158.1"/>
</dbReference>